<dbReference type="Pfam" id="PF10006">
    <property type="entry name" value="DUF2249"/>
    <property type="match status" value="2"/>
</dbReference>
<evidence type="ECO:0000313" key="2">
    <source>
        <dbReference type="EMBL" id="MDQ0191070.1"/>
    </source>
</evidence>
<accession>A0ABT9XLA1</accession>
<evidence type="ECO:0000259" key="1">
    <source>
        <dbReference type="Pfam" id="PF10006"/>
    </source>
</evidence>
<keyword evidence="3" id="KW-1185">Reference proteome</keyword>
<proteinExistence type="predicted"/>
<comment type="caution">
    <text evidence="2">The sequence shown here is derived from an EMBL/GenBank/DDBJ whole genome shotgun (WGS) entry which is preliminary data.</text>
</comment>
<dbReference type="InterPro" id="IPR018720">
    <property type="entry name" value="DUF2249"/>
</dbReference>
<name>A0ABT9XLA1_9BACL</name>
<sequence length="156" mass="17923">MAGKIVVLDVREMLKKKEEPFQKIMVTVGELEEEDVFELHATFKPDPLIRVLGKQGFSSAVVEEGPEHFIVQFYKEETDIPYFHLDNRELDPPAPMVRTLEFLDGHEACQSGELGVEIWNVRVPALLLPELEERNYTFDVSDEGSGTVRVKIRRPR</sequence>
<dbReference type="EMBL" id="JAUSTP010000030">
    <property type="protein sequence ID" value="MDQ0191070.1"/>
    <property type="molecule type" value="Genomic_DNA"/>
</dbReference>
<protein>
    <submittedName>
        <fullName evidence="2">Uncharacterized protein (DUF2249 family)</fullName>
    </submittedName>
</protein>
<evidence type="ECO:0000313" key="3">
    <source>
        <dbReference type="Proteomes" id="UP001232973"/>
    </source>
</evidence>
<gene>
    <name evidence="2" type="ORF">J2S03_002938</name>
</gene>
<reference evidence="2 3" key="1">
    <citation type="submission" date="2023-07" db="EMBL/GenBank/DDBJ databases">
        <title>Genomic Encyclopedia of Type Strains, Phase IV (KMG-IV): sequencing the most valuable type-strain genomes for metagenomic binning, comparative biology and taxonomic classification.</title>
        <authorList>
            <person name="Goeker M."/>
        </authorList>
    </citation>
    <scope>NUCLEOTIDE SEQUENCE [LARGE SCALE GENOMIC DNA]</scope>
    <source>
        <strain evidence="2 3">DSM 4006</strain>
    </source>
</reference>
<feature type="domain" description="DUF2249" evidence="1">
    <location>
        <begin position="7"/>
        <end position="74"/>
    </location>
</feature>
<feature type="domain" description="DUF2249" evidence="1">
    <location>
        <begin position="85"/>
        <end position="154"/>
    </location>
</feature>
<dbReference type="Proteomes" id="UP001232973">
    <property type="component" value="Unassembled WGS sequence"/>
</dbReference>
<dbReference type="RefSeq" id="WP_274455553.1">
    <property type="nucleotide sequence ID" value="NZ_CP067097.1"/>
</dbReference>
<organism evidence="2 3">
    <name type="scientific">Alicyclobacillus cycloheptanicus</name>
    <dbReference type="NCBI Taxonomy" id="1457"/>
    <lineage>
        <taxon>Bacteria</taxon>
        <taxon>Bacillati</taxon>
        <taxon>Bacillota</taxon>
        <taxon>Bacilli</taxon>
        <taxon>Bacillales</taxon>
        <taxon>Alicyclobacillaceae</taxon>
        <taxon>Alicyclobacillus</taxon>
    </lineage>
</organism>